<proteinExistence type="predicted"/>
<sequence length="257" mass="28349">MNIDERDTVAAVFGVSPEQVERDHLISHILAVISDRFGDRLHFIGGTALARTHLPQGRLSEDIDLVAVGNRTALARELDATLPRAVARQYGRLEWAPSLSDVPDTIAANLRSASGLNVKVQLLSSHDRILWPTERRSLEQRYQDVAAATLLVPTLPAFAAGKTATWHNRRAPRDLWDLWALSRIGAIDDAAGNLYRRYGPTNRLPGSHLFERPPDVHEWNSQLAGQTRLTVTAETALKTVRQAWAHISGGGGENQQA</sequence>
<dbReference type="Proteomes" id="UP000306378">
    <property type="component" value="Unassembled WGS sequence"/>
</dbReference>
<dbReference type="InterPro" id="IPR014942">
    <property type="entry name" value="AbiEii"/>
</dbReference>
<dbReference type="GO" id="GO:0016740">
    <property type="term" value="F:transferase activity"/>
    <property type="evidence" value="ECO:0007669"/>
    <property type="project" value="UniProtKB-KW"/>
</dbReference>
<accession>A0A5R8NMQ3</accession>
<dbReference type="Gene3D" id="3.10.450.620">
    <property type="entry name" value="JHP933, nucleotidyltransferase-like core domain"/>
    <property type="match status" value="1"/>
</dbReference>
<comment type="caution">
    <text evidence="1">The sequence shown here is derived from an EMBL/GenBank/DDBJ whole genome shotgun (WGS) entry which is preliminary data.</text>
</comment>
<dbReference type="Pfam" id="PF08843">
    <property type="entry name" value="AbiEii"/>
    <property type="match status" value="1"/>
</dbReference>
<gene>
    <name evidence="1" type="ORF">FEK34_19305</name>
</gene>
<name>A0A5R8NMQ3_9NOCA</name>
<evidence type="ECO:0000313" key="1">
    <source>
        <dbReference type="EMBL" id="TLF75907.1"/>
    </source>
</evidence>
<evidence type="ECO:0000313" key="2">
    <source>
        <dbReference type="Proteomes" id="UP000306378"/>
    </source>
</evidence>
<reference evidence="1 2" key="1">
    <citation type="submission" date="2019-05" db="EMBL/GenBank/DDBJ databases">
        <title>Genomes sequences of two Nocardia cyriacigeorgica environmental isolates, type strains Nocardia asteroides ATCC 19247 and Nocardia cyriacigeorgica DSM 44484.</title>
        <authorList>
            <person name="Vautrin F."/>
            <person name="Bergeron E."/>
            <person name="Dubost A."/>
            <person name="Abrouk D."/>
            <person name="Rodriguez Nava V."/>
            <person name="Pujic P."/>
        </authorList>
    </citation>
    <scope>NUCLEOTIDE SEQUENCE [LARGE SCALE GENOMIC DNA]</scope>
    <source>
        <strain evidence="1 2">EML 446</strain>
    </source>
</reference>
<organism evidence="1 2">
    <name type="scientific">Nocardia cyriacigeorgica</name>
    <dbReference type="NCBI Taxonomy" id="135487"/>
    <lineage>
        <taxon>Bacteria</taxon>
        <taxon>Bacillati</taxon>
        <taxon>Actinomycetota</taxon>
        <taxon>Actinomycetes</taxon>
        <taxon>Mycobacteriales</taxon>
        <taxon>Nocardiaceae</taxon>
        <taxon>Nocardia</taxon>
    </lineage>
</organism>
<dbReference type="AlphaFoldDB" id="A0A5R8NMQ3"/>
<dbReference type="RefSeq" id="WP_138449489.1">
    <property type="nucleotide sequence ID" value="NZ_VBUT01000007.1"/>
</dbReference>
<protein>
    <submittedName>
        <fullName evidence="1">Nucleotidyl transferase AbiEii/AbiGii toxin family protein</fullName>
    </submittedName>
</protein>
<keyword evidence="1" id="KW-0808">Transferase</keyword>
<dbReference type="EMBL" id="VBUT01000007">
    <property type="protein sequence ID" value="TLF75907.1"/>
    <property type="molecule type" value="Genomic_DNA"/>
</dbReference>